<protein>
    <submittedName>
        <fullName evidence="2">Late control protein D</fullName>
    </submittedName>
</protein>
<accession>A0A0B5QKG8</accession>
<dbReference type="RefSeq" id="WP_041899853.1">
    <property type="nucleotide sequence ID" value="NZ_CP010086.2"/>
</dbReference>
<evidence type="ECO:0000313" key="2">
    <source>
        <dbReference type="EMBL" id="AJH01426.1"/>
    </source>
</evidence>
<evidence type="ECO:0000313" key="3">
    <source>
        <dbReference type="Proteomes" id="UP000031866"/>
    </source>
</evidence>
<dbReference type="KEGG" id="cbei:LF65_04897"/>
<dbReference type="OrthoDB" id="95423at2"/>
<feature type="domain" description="Gp5/Type VI secretion system Vgr protein OB-fold" evidence="1">
    <location>
        <begin position="301"/>
        <end position="362"/>
    </location>
</feature>
<dbReference type="STRING" id="1520.LF65_04897"/>
<sequence length="480" mass="54507">MGESQIIKAIDYEEIKVNGYSLETIKSLKIETDINKHTVLKLTGILKNEIKDSDITSTTNNKTIEVCYGENENITLFYGIITDIKINVELDVYTLSIEAKSMSYLMDIKLKSKSFQNTSITIHGLIDSIMKNYSESNYILNIPDEEVKELLIQYEETDWEFLKRIASKYNQELFPVMDSKEIQFVMSIPDQHKELKSESINYKIHKDLDEYKYMLENYLQDASEIDYLTYEINNYEVLKLGDNIEFQGQSFYIFNVIYEMKNGILTNTYKLRIKNGLRQERIFNTKIIGSSIEGKIIGVQADKVKVHLEIDEMQDQGTAYWFKFSTMSASSDGSGWYCMPEIGDSVRVYFPTKDEDEAFAVSAVSSYQQGAGKAEDRMGNPDDKYLRTAHDKQVKLTPSGIFISCDSGQADMSLASDGTLSITSQNNINISAEQNIKIQAQKSFLVSAKQGINFACDKGGGLEFDDSGNIKEKGTKVNNN</sequence>
<dbReference type="SUPFAM" id="SSF69279">
    <property type="entry name" value="Phage tail proteins"/>
    <property type="match status" value="1"/>
</dbReference>
<evidence type="ECO:0000259" key="1">
    <source>
        <dbReference type="Pfam" id="PF04717"/>
    </source>
</evidence>
<dbReference type="EMBL" id="CP010086">
    <property type="protein sequence ID" value="AJH01426.1"/>
    <property type="molecule type" value="Genomic_DNA"/>
</dbReference>
<reference evidence="3" key="1">
    <citation type="submission" date="2014-12" db="EMBL/GenBank/DDBJ databases">
        <title>Genome sequence of Clostridium beijerinckii strain 59B.</title>
        <authorList>
            <person name="Little G.T."/>
            <person name="Minton N.P."/>
        </authorList>
    </citation>
    <scope>NUCLEOTIDE SEQUENCE [LARGE SCALE GENOMIC DNA]</scope>
    <source>
        <strain evidence="3">59B</strain>
    </source>
</reference>
<organism evidence="2 3">
    <name type="scientific">Clostridium beijerinckii</name>
    <name type="common">Clostridium MP</name>
    <dbReference type="NCBI Taxonomy" id="1520"/>
    <lineage>
        <taxon>Bacteria</taxon>
        <taxon>Bacillati</taxon>
        <taxon>Bacillota</taxon>
        <taxon>Clostridia</taxon>
        <taxon>Eubacteriales</taxon>
        <taxon>Clostridiaceae</taxon>
        <taxon>Clostridium</taxon>
    </lineage>
</organism>
<dbReference type="Gene3D" id="3.55.50.10">
    <property type="entry name" value="Baseplate protein-like domains"/>
    <property type="match status" value="1"/>
</dbReference>
<proteinExistence type="predicted"/>
<name>A0A0B5QKG8_CLOBE</name>
<dbReference type="Proteomes" id="UP000031866">
    <property type="component" value="Chromosome"/>
</dbReference>
<gene>
    <name evidence="2" type="ORF">LF65_04897</name>
</gene>
<dbReference type="InterPro" id="IPR006531">
    <property type="entry name" value="Gp5/Vgr_OB"/>
</dbReference>
<dbReference type="AlphaFoldDB" id="A0A0B5QKG8"/>
<dbReference type="SUPFAM" id="SSF69255">
    <property type="entry name" value="gp5 N-terminal domain-like"/>
    <property type="match status" value="1"/>
</dbReference>
<dbReference type="Pfam" id="PF04717">
    <property type="entry name" value="Phage_base_V"/>
    <property type="match status" value="1"/>
</dbReference>